<organism evidence="1 2">
    <name type="scientific">Podospora didyma</name>
    <dbReference type="NCBI Taxonomy" id="330526"/>
    <lineage>
        <taxon>Eukaryota</taxon>
        <taxon>Fungi</taxon>
        <taxon>Dikarya</taxon>
        <taxon>Ascomycota</taxon>
        <taxon>Pezizomycotina</taxon>
        <taxon>Sordariomycetes</taxon>
        <taxon>Sordariomycetidae</taxon>
        <taxon>Sordariales</taxon>
        <taxon>Podosporaceae</taxon>
        <taxon>Podospora</taxon>
    </lineage>
</organism>
<comment type="caution">
    <text evidence="1">The sequence shown here is derived from an EMBL/GenBank/DDBJ whole genome shotgun (WGS) entry which is preliminary data.</text>
</comment>
<protein>
    <submittedName>
        <fullName evidence="1">Uncharacterized protein</fullName>
    </submittedName>
</protein>
<dbReference type="AlphaFoldDB" id="A0AAE0U8D1"/>
<dbReference type="Proteomes" id="UP001285441">
    <property type="component" value="Unassembled WGS sequence"/>
</dbReference>
<reference evidence="1" key="1">
    <citation type="journal article" date="2023" name="Mol. Phylogenet. Evol.">
        <title>Genome-scale phylogeny and comparative genomics of the fungal order Sordariales.</title>
        <authorList>
            <person name="Hensen N."/>
            <person name="Bonometti L."/>
            <person name="Westerberg I."/>
            <person name="Brannstrom I.O."/>
            <person name="Guillou S."/>
            <person name="Cros-Aarteil S."/>
            <person name="Calhoun S."/>
            <person name="Haridas S."/>
            <person name="Kuo A."/>
            <person name="Mondo S."/>
            <person name="Pangilinan J."/>
            <person name="Riley R."/>
            <person name="LaButti K."/>
            <person name="Andreopoulos B."/>
            <person name="Lipzen A."/>
            <person name="Chen C."/>
            <person name="Yan M."/>
            <person name="Daum C."/>
            <person name="Ng V."/>
            <person name="Clum A."/>
            <person name="Steindorff A."/>
            <person name="Ohm R.A."/>
            <person name="Martin F."/>
            <person name="Silar P."/>
            <person name="Natvig D.O."/>
            <person name="Lalanne C."/>
            <person name="Gautier V."/>
            <person name="Ament-Velasquez S.L."/>
            <person name="Kruys A."/>
            <person name="Hutchinson M.I."/>
            <person name="Powell A.J."/>
            <person name="Barry K."/>
            <person name="Miller A.N."/>
            <person name="Grigoriev I.V."/>
            <person name="Debuchy R."/>
            <person name="Gladieux P."/>
            <person name="Hiltunen Thoren M."/>
            <person name="Johannesson H."/>
        </authorList>
    </citation>
    <scope>NUCLEOTIDE SEQUENCE</scope>
    <source>
        <strain evidence="1">CBS 232.78</strain>
    </source>
</reference>
<sequence length="119" mass="13673">MLLFFLVPATRLLAHTLLSFRHFTSRSHPKYPARRLSARLSKHHFEGNQLGRRYQANIWSTSLDSRQSKSWLAAMTPKLVNMNLGYSKAPGESSHFVPHTLHEACDAVEFDDLGFMFKL</sequence>
<dbReference type="EMBL" id="JAULSW010000001">
    <property type="protein sequence ID" value="KAK3394746.1"/>
    <property type="molecule type" value="Genomic_DNA"/>
</dbReference>
<evidence type="ECO:0000313" key="1">
    <source>
        <dbReference type="EMBL" id="KAK3394746.1"/>
    </source>
</evidence>
<name>A0AAE0U8D1_9PEZI</name>
<reference evidence="1" key="2">
    <citation type="submission" date="2023-06" db="EMBL/GenBank/DDBJ databases">
        <authorList>
            <consortium name="Lawrence Berkeley National Laboratory"/>
            <person name="Haridas S."/>
            <person name="Hensen N."/>
            <person name="Bonometti L."/>
            <person name="Westerberg I."/>
            <person name="Brannstrom I.O."/>
            <person name="Guillou S."/>
            <person name="Cros-Aarteil S."/>
            <person name="Calhoun S."/>
            <person name="Kuo A."/>
            <person name="Mondo S."/>
            <person name="Pangilinan J."/>
            <person name="Riley R."/>
            <person name="LaButti K."/>
            <person name="Andreopoulos B."/>
            <person name="Lipzen A."/>
            <person name="Chen C."/>
            <person name="Yanf M."/>
            <person name="Daum C."/>
            <person name="Ng V."/>
            <person name="Clum A."/>
            <person name="Steindorff A."/>
            <person name="Ohm R."/>
            <person name="Martin F."/>
            <person name="Silar P."/>
            <person name="Natvig D."/>
            <person name="Lalanne C."/>
            <person name="Gautier V."/>
            <person name="Ament-velasquez S.L."/>
            <person name="Kruys A."/>
            <person name="Hutchinson M.I."/>
            <person name="Powell A.J."/>
            <person name="Barry K."/>
            <person name="Miller A.N."/>
            <person name="Grigoriev I.V."/>
            <person name="Debuchy R."/>
            <person name="Gladieux P."/>
            <person name="Thoren M.H."/>
            <person name="Johannesson H."/>
        </authorList>
    </citation>
    <scope>NUCLEOTIDE SEQUENCE</scope>
    <source>
        <strain evidence="1">CBS 232.78</strain>
    </source>
</reference>
<proteinExistence type="predicted"/>
<accession>A0AAE0U8D1</accession>
<keyword evidence="2" id="KW-1185">Reference proteome</keyword>
<gene>
    <name evidence="1" type="ORF">B0H63DRAFT_56788</name>
</gene>
<evidence type="ECO:0000313" key="2">
    <source>
        <dbReference type="Proteomes" id="UP001285441"/>
    </source>
</evidence>